<name>R9A866_9LEPT</name>
<dbReference type="Proteomes" id="UP000013984">
    <property type="component" value="Unassembled WGS sequence"/>
</dbReference>
<organism evidence="2 3">
    <name type="scientific">Leptospira wolbachii serovar Codice str. CDC</name>
    <dbReference type="NCBI Taxonomy" id="1218599"/>
    <lineage>
        <taxon>Bacteria</taxon>
        <taxon>Pseudomonadati</taxon>
        <taxon>Spirochaetota</taxon>
        <taxon>Spirochaetia</taxon>
        <taxon>Leptospirales</taxon>
        <taxon>Leptospiraceae</taxon>
        <taxon>Leptospira</taxon>
    </lineage>
</organism>
<accession>R9A866</accession>
<keyword evidence="3" id="KW-1185">Reference proteome</keyword>
<gene>
    <name evidence="2" type="ORF">LEP1GSC195_1477</name>
</gene>
<evidence type="ECO:0000313" key="2">
    <source>
        <dbReference type="EMBL" id="EOQ98292.1"/>
    </source>
</evidence>
<dbReference type="OrthoDB" id="337432at2"/>
<evidence type="ECO:0000313" key="3">
    <source>
        <dbReference type="Proteomes" id="UP000013984"/>
    </source>
</evidence>
<dbReference type="AlphaFoldDB" id="R9A866"/>
<dbReference type="EMBL" id="AOGZ02000005">
    <property type="protein sequence ID" value="EOQ98292.1"/>
    <property type="molecule type" value="Genomic_DNA"/>
</dbReference>
<dbReference type="CDD" id="cd21173">
    <property type="entry name" value="NucC-like"/>
    <property type="match status" value="1"/>
</dbReference>
<evidence type="ECO:0000259" key="1">
    <source>
        <dbReference type="Pfam" id="PF20247"/>
    </source>
</evidence>
<dbReference type="Pfam" id="PF20247">
    <property type="entry name" value="DUF6602"/>
    <property type="match status" value="1"/>
</dbReference>
<protein>
    <recommendedName>
        <fullName evidence="1">DUF6602 domain-containing protein</fullName>
    </recommendedName>
</protein>
<dbReference type="RefSeq" id="WP_015679777.1">
    <property type="nucleotide sequence ID" value="NZ_AOGZ02000005.1"/>
</dbReference>
<dbReference type="InterPro" id="IPR046537">
    <property type="entry name" value="DUF6602"/>
</dbReference>
<feature type="domain" description="DUF6602" evidence="1">
    <location>
        <begin position="28"/>
        <end position="126"/>
    </location>
</feature>
<comment type="caution">
    <text evidence="2">The sequence shown here is derived from an EMBL/GenBank/DDBJ whole genome shotgun (WGS) entry which is preliminary data.</text>
</comment>
<sequence length="311" mass="37001">MFNHEYKEFYSQLYSELQSEYSRIYKRTSEDPGTAGDQGEENWAEILRDWLPDSFKIITKGRIINERNETSPQVDILVLHPDYPKILLNKKLYFSNGVLAAFECKNTLRIRDLEKIFQNTIKIKNLYPKRKGNFYKELNSGIIYGILAHSYEFSNKKVDPELLLEDQIYNLDEKIINSPIEMIDLICVSNLGTWEAYRTSYINTKGDEKKISTITGYNRFNNILDIDKKILPLAMLISKLYWKLSWQYQSLQRVATYFNNISIYSSSTFRPRFWENYKYSDIITKELDNNFEEISKSEKIYGWDEFNNFNY</sequence>
<proteinExistence type="predicted"/>
<reference evidence="2" key="1">
    <citation type="submission" date="2013-04" db="EMBL/GenBank/DDBJ databases">
        <authorList>
            <person name="Harkins D.M."/>
            <person name="Durkin A.S."/>
            <person name="Brinkac L.M."/>
            <person name="Haft D.H."/>
            <person name="Selengut J.D."/>
            <person name="Sanka R."/>
            <person name="DePew J."/>
            <person name="Purushe J."/>
            <person name="Galloway R.L."/>
            <person name="Vinetz J.M."/>
            <person name="Sutton G.G."/>
            <person name="Nierman W.C."/>
            <person name="Fouts D.E."/>
        </authorList>
    </citation>
    <scope>NUCLEOTIDE SEQUENCE [LARGE SCALE GENOMIC DNA]</scope>
    <source>
        <strain evidence="2">CDC</strain>
    </source>
</reference>